<organism evidence="1">
    <name type="scientific">bioreactor metagenome</name>
    <dbReference type="NCBI Taxonomy" id="1076179"/>
    <lineage>
        <taxon>unclassified sequences</taxon>
        <taxon>metagenomes</taxon>
        <taxon>ecological metagenomes</taxon>
    </lineage>
</organism>
<dbReference type="AlphaFoldDB" id="A0A645B6S8"/>
<proteinExistence type="predicted"/>
<dbReference type="EMBL" id="VSSQ01018171">
    <property type="protein sequence ID" value="MPM61140.1"/>
    <property type="molecule type" value="Genomic_DNA"/>
</dbReference>
<gene>
    <name evidence="1" type="ORF">SDC9_107994</name>
</gene>
<reference evidence="1" key="1">
    <citation type="submission" date="2019-08" db="EMBL/GenBank/DDBJ databases">
        <authorList>
            <person name="Kucharzyk K."/>
            <person name="Murdoch R.W."/>
            <person name="Higgins S."/>
            <person name="Loffler F."/>
        </authorList>
    </citation>
    <scope>NUCLEOTIDE SEQUENCE</scope>
</reference>
<accession>A0A645B6S8</accession>
<name>A0A645B6S8_9ZZZZ</name>
<sequence length="407" mass="44594">MQAVGIGALPVVRGDEVPQRILVVMRRELGLSGRTGGKEHQHEVASAGRVVPAQKPSAEQRILLVETVPAFALAAHEDFVPKPRVVRAGKVGNLRRVSVRRADERAHARFFEPVGVVVFLQQVCGRNADCADLMQAEKRKPELVMAFEHQQNPVALFDAEGLKVVGALVRRALHIRKRKPALRAIFCNMQHGELVRLGFRKAVHDVERKVKAFFADKADCPHTALLVRFGPKITVKNPLFLLLFRRFGIPAGVDQLRLAPLARVGGGVEHDGVKLAVLAADGNHAVGNRAVVVSTVAGAQNFDMRTDLHLKRSADYEVAFLAFVAGELNAFLLRFRHIGALDVQRLGNTVLKRGGKVVVNHAVRLLDARAFARAGDGVPLQRRARALDDVGDVDAKRHRAAVDERKA</sequence>
<evidence type="ECO:0000313" key="1">
    <source>
        <dbReference type="EMBL" id="MPM61140.1"/>
    </source>
</evidence>
<comment type="caution">
    <text evidence="1">The sequence shown here is derived from an EMBL/GenBank/DDBJ whole genome shotgun (WGS) entry which is preliminary data.</text>
</comment>
<protein>
    <submittedName>
        <fullName evidence="1">Uncharacterized protein</fullName>
    </submittedName>
</protein>